<reference evidence="4" key="1">
    <citation type="submission" date="2025-08" db="UniProtKB">
        <authorList>
            <consortium name="RefSeq"/>
        </authorList>
    </citation>
    <scope>IDENTIFICATION</scope>
    <source>
        <tissue evidence="4">Leaf</tissue>
    </source>
</reference>
<dbReference type="PANTHER" id="PTHR33286:SF1">
    <property type="entry name" value="OS01G0800600 PROTEIN"/>
    <property type="match status" value="1"/>
</dbReference>
<keyword evidence="3" id="KW-1185">Reference proteome</keyword>
<dbReference type="Gene3D" id="1.10.110.10">
    <property type="entry name" value="Plant lipid-transfer and hydrophobic proteins"/>
    <property type="match status" value="1"/>
</dbReference>
<organism evidence="3 4">
    <name type="scientific">Herrania umbratica</name>
    <dbReference type="NCBI Taxonomy" id="108875"/>
    <lineage>
        <taxon>Eukaryota</taxon>
        <taxon>Viridiplantae</taxon>
        <taxon>Streptophyta</taxon>
        <taxon>Embryophyta</taxon>
        <taxon>Tracheophyta</taxon>
        <taxon>Spermatophyta</taxon>
        <taxon>Magnoliopsida</taxon>
        <taxon>eudicotyledons</taxon>
        <taxon>Gunneridae</taxon>
        <taxon>Pentapetalae</taxon>
        <taxon>rosids</taxon>
        <taxon>malvids</taxon>
        <taxon>Malvales</taxon>
        <taxon>Malvaceae</taxon>
        <taxon>Byttnerioideae</taxon>
        <taxon>Herrania</taxon>
    </lineage>
</organism>
<evidence type="ECO:0000313" key="3">
    <source>
        <dbReference type="Proteomes" id="UP000504621"/>
    </source>
</evidence>
<dbReference type="PANTHER" id="PTHR33286">
    <property type="entry name" value="BIFUNCTIONAL INHIBITOR/LIPID-TRANSFER PROTEIN/SEED STORAGE 2S ALBUMIN SUPERFAMILY PROTEIN"/>
    <property type="match status" value="1"/>
</dbReference>
<feature type="signal peptide" evidence="1">
    <location>
        <begin position="1"/>
        <end position="29"/>
    </location>
</feature>
<dbReference type="InterPro" id="IPR016140">
    <property type="entry name" value="Bifunc_inhib/LTP/seed_store"/>
</dbReference>
<evidence type="ECO:0000256" key="1">
    <source>
        <dbReference type="SAM" id="SignalP"/>
    </source>
</evidence>
<accession>A0A6J0ZXH5</accession>
<sequence>MASASFRFLTLAILVIAGTLVCANHGVSAQCQTSIPSLISQCSKYVKASGPEIPPSQGCCDVIKDVDIPCLCKLVTPEVEKLVSMKKVVFVARTCGLTVQPGMKCGSFTVPPA</sequence>
<dbReference type="CDD" id="cd04660">
    <property type="entry name" value="nsLTP_like"/>
    <property type="match status" value="1"/>
</dbReference>
<dbReference type="Pfam" id="PF14368">
    <property type="entry name" value="LTP_2"/>
    <property type="match status" value="1"/>
</dbReference>
<dbReference type="InterPro" id="IPR044741">
    <property type="entry name" value="NsLTP-like"/>
</dbReference>
<dbReference type="InterPro" id="IPR036312">
    <property type="entry name" value="Bifun_inhib/LTP/seed_sf"/>
</dbReference>
<dbReference type="RefSeq" id="XP_021279266.1">
    <property type="nucleotide sequence ID" value="XM_021423591.1"/>
</dbReference>
<feature type="domain" description="Bifunctional inhibitor/plant lipid transfer protein/seed storage helical" evidence="2">
    <location>
        <begin position="11"/>
        <end position="105"/>
    </location>
</feature>
<evidence type="ECO:0000313" key="4">
    <source>
        <dbReference type="RefSeq" id="XP_021279266.1"/>
    </source>
</evidence>
<dbReference type="OrthoDB" id="653734at2759"/>
<evidence type="ECO:0000259" key="2">
    <source>
        <dbReference type="Pfam" id="PF14368"/>
    </source>
</evidence>
<dbReference type="Proteomes" id="UP000504621">
    <property type="component" value="Unplaced"/>
</dbReference>
<feature type="chain" id="PRO_5026999833" evidence="1">
    <location>
        <begin position="30"/>
        <end position="113"/>
    </location>
</feature>
<dbReference type="SUPFAM" id="SSF47699">
    <property type="entry name" value="Bifunctional inhibitor/lipid-transfer protein/seed storage 2S albumin"/>
    <property type="match status" value="1"/>
</dbReference>
<name>A0A6J0ZXH5_9ROSI</name>
<dbReference type="AlphaFoldDB" id="A0A6J0ZXH5"/>
<gene>
    <name evidence="4" type="primary">LOC110412935</name>
</gene>
<protein>
    <submittedName>
        <fullName evidence="4">Protein LIM1-like</fullName>
    </submittedName>
</protein>
<keyword evidence="1" id="KW-0732">Signal</keyword>
<proteinExistence type="predicted"/>
<dbReference type="GeneID" id="110412935"/>